<feature type="domain" description="Amidohydrolase-related" evidence="2">
    <location>
        <begin position="32"/>
        <end position="269"/>
    </location>
</feature>
<dbReference type="RefSeq" id="WP_091504522.1">
    <property type="nucleotide sequence ID" value="NZ_CBDRCA010000004.1"/>
</dbReference>
<dbReference type="GO" id="GO:0016787">
    <property type="term" value="F:hydrolase activity"/>
    <property type="evidence" value="ECO:0007669"/>
    <property type="project" value="InterPro"/>
</dbReference>
<evidence type="ECO:0000313" key="3">
    <source>
        <dbReference type="EMBL" id="SFI92330.1"/>
    </source>
</evidence>
<dbReference type="PANTHER" id="PTHR21240:SF19">
    <property type="entry name" value="CATALYTIC_ HYDROLASE"/>
    <property type="match status" value="1"/>
</dbReference>
<evidence type="ECO:0000256" key="1">
    <source>
        <dbReference type="ARBA" id="ARBA00023239"/>
    </source>
</evidence>
<dbReference type="Gene3D" id="3.20.20.140">
    <property type="entry name" value="Metal-dependent hydrolases"/>
    <property type="match status" value="1"/>
</dbReference>
<gene>
    <name evidence="3" type="ORF">SAMN05421835_102193</name>
</gene>
<dbReference type="STRING" id="115433.SAMN05421835_102193"/>
<dbReference type="InterPro" id="IPR006680">
    <property type="entry name" value="Amidohydro-rel"/>
</dbReference>
<dbReference type="OrthoDB" id="1407586at2"/>
<dbReference type="InterPro" id="IPR032465">
    <property type="entry name" value="ACMSD"/>
</dbReference>
<keyword evidence="1" id="KW-0456">Lyase</keyword>
<dbReference type="GO" id="GO:0016831">
    <property type="term" value="F:carboxy-lyase activity"/>
    <property type="evidence" value="ECO:0007669"/>
    <property type="project" value="InterPro"/>
</dbReference>
<evidence type="ECO:0000259" key="2">
    <source>
        <dbReference type="Pfam" id="PF04909"/>
    </source>
</evidence>
<dbReference type="InterPro" id="IPR032466">
    <property type="entry name" value="Metal_Hydrolase"/>
</dbReference>
<name>A0A1I3M674_9PSEU</name>
<protein>
    <recommendedName>
        <fullName evidence="2">Amidohydrolase-related domain-containing protein</fullName>
    </recommendedName>
</protein>
<reference evidence="3 4" key="1">
    <citation type="submission" date="2016-10" db="EMBL/GenBank/DDBJ databases">
        <authorList>
            <person name="de Groot N.N."/>
        </authorList>
    </citation>
    <scope>NUCLEOTIDE SEQUENCE [LARGE SCALE GENOMIC DNA]</scope>
    <source>
        <strain evidence="3 4">DSM 44468</strain>
    </source>
</reference>
<dbReference type="Proteomes" id="UP000199025">
    <property type="component" value="Unassembled WGS sequence"/>
</dbReference>
<dbReference type="Pfam" id="PF04909">
    <property type="entry name" value="Amidohydro_2"/>
    <property type="match status" value="1"/>
</dbReference>
<organism evidence="3 4">
    <name type="scientific">Amycolatopsis sacchari</name>
    <dbReference type="NCBI Taxonomy" id="115433"/>
    <lineage>
        <taxon>Bacteria</taxon>
        <taxon>Bacillati</taxon>
        <taxon>Actinomycetota</taxon>
        <taxon>Actinomycetes</taxon>
        <taxon>Pseudonocardiales</taxon>
        <taxon>Pseudonocardiaceae</taxon>
        <taxon>Amycolatopsis</taxon>
    </lineage>
</organism>
<dbReference type="SUPFAM" id="SSF51556">
    <property type="entry name" value="Metallo-dependent hydrolases"/>
    <property type="match status" value="1"/>
</dbReference>
<dbReference type="AlphaFoldDB" id="A0A1I3M674"/>
<sequence>MADEIIDVWMQQPNQRFLDQRWLEPLLRWTDLDRAAPPVAATLGAMDRAGVRIGLLSAWHGPQGVLISNDEVAELVQARPDRFAGIATVDLTDPVRAVREIRRCVRDLGFVGVRVVPWLWNLPPNDRRYYPVYVACVEEDVPFCTQIGHTGPLCPSEPGRPIPYLDEVLLDFPQLVVVGGHVGYPWLAEVLSLVRKYPNFHVDTSAYAVHRLPEELVEFMRGRGRTRVLFGSNYPMLTPAQCLDRLDDLGLGAEARELFLGGNARRVFSLPL</sequence>
<evidence type="ECO:0000313" key="4">
    <source>
        <dbReference type="Proteomes" id="UP000199025"/>
    </source>
</evidence>
<dbReference type="EMBL" id="FORP01000002">
    <property type="protein sequence ID" value="SFI92330.1"/>
    <property type="molecule type" value="Genomic_DNA"/>
</dbReference>
<proteinExistence type="predicted"/>
<accession>A0A1I3M674</accession>
<dbReference type="PANTHER" id="PTHR21240">
    <property type="entry name" value="2-AMINO-3-CARBOXYLMUCONATE-6-SEMIALDEHYDE DECARBOXYLASE"/>
    <property type="match status" value="1"/>
</dbReference>
<keyword evidence="4" id="KW-1185">Reference proteome</keyword>